<name>A0A7S1TIQ1_9RHOD</name>
<protein>
    <submittedName>
        <fullName evidence="1">Uncharacterized protein</fullName>
    </submittedName>
</protein>
<organism evidence="1">
    <name type="scientific">Compsopogon caeruleus</name>
    <dbReference type="NCBI Taxonomy" id="31354"/>
    <lineage>
        <taxon>Eukaryota</taxon>
        <taxon>Rhodophyta</taxon>
        <taxon>Compsopogonophyceae</taxon>
        <taxon>Compsopogonales</taxon>
        <taxon>Compsopogonaceae</taxon>
        <taxon>Compsopogon</taxon>
    </lineage>
</organism>
<proteinExistence type="predicted"/>
<evidence type="ECO:0000313" key="1">
    <source>
        <dbReference type="EMBL" id="CAD9237053.1"/>
    </source>
</evidence>
<dbReference type="EMBL" id="HBGH01016547">
    <property type="protein sequence ID" value="CAD9237053.1"/>
    <property type="molecule type" value="Transcribed_RNA"/>
</dbReference>
<accession>A0A7S1TIQ1</accession>
<sequence length="171" mass="19996">MLSMSSDNDESSVKISKCQTIHQKFSMELTTICENSVSNTEMVIVCMSRAFNPLEIDHCTTLISIDRRLHVATMRELNRLRRSWHYYGRIGPRCWPYGLYWSFQQELGLRLRLSEHLGISPTRRNREVRFQTQRRVSSSIFFMPELKLMISSKDSLFASPCTSGRRLPSRV</sequence>
<gene>
    <name evidence="1" type="ORF">CCAE0312_LOCUS9150</name>
</gene>
<dbReference type="AlphaFoldDB" id="A0A7S1TIQ1"/>
<reference evidence="1" key="1">
    <citation type="submission" date="2021-01" db="EMBL/GenBank/DDBJ databases">
        <authorList>
            <person name="Corre E."/>
            <person name="Pelletier E."/>
            <person name="Niang G."/>
            <person name="Scheremetjew M."/>
            <person name="Finn R."/>
            <person name="Kale V."/>
            <person name="Holt S."/>
            <person name="Cochrane G."/>
            <person name="Meng A."/>
            <person name="Brown T."/>
            <person name="Cohen L."/>
        </authorList>
    </citation>
    <scope>NUCLEOTIDE SEQUENCE</scope>
    <source>
        <strain evidence="1">SAG 36.94</strain>
    </source>
</reference>